<organism evidence="1 2">
    <name type="scientific">Phytophthora lilii</name>
    <dbReference type="NCBI Taxonomy" id="2077276"/>
    <lineage>
        <taxon>Eukaryota</taxon>
        <taxon>Sar</taxon>
        <taxon>Stramenopiles</taxon>
        <taxon>Oomycota</taxon>
        <taxon>Peronosporomycetes</taxon>
        <taxon>Peronosporales</taxon>
        <taxon>Peronosporaceae</taxon>
        <taxon>Phytophthora</taxon>
    </lineage>
</organism>
<dbReference type="OrthoDB" id="151517at2759"/>
<comment type="caution">
    <text evidence="1">The sequence shown here is derived from an EMBL/GenBank/DDBJ whole genome shotgun (WGS) entry which is preliminary data.</text>
</comment>
<dbReference type="Proteomes" id="UP001165083">
    <property type="component" value="Unassembled WGS sequence"/>
</dbReference>
<dbReference type="PANTHER" id="PTHR46586:SF3">
    <property type="entry name" value="ANKYRIN REPEAT-CONTAINING PROTEIN"/>
    <property type="match status" value="1"/>
</dbReference>
<dbReference type="InterPro" id="IPR052050">
    <property type="entry name" value="SecEffector_AnkRepeat"/>
</dbReference>
<dbReference type="AlphaFoldDB" id="A0A9W6XCM9"/>
<name>A0A9W6XCM9_9STRA</name>
<reference evidence="1" key="1">
    <citation type="submission" date="2023-04" db="EMBL/GenBank/DDBJ databases">
        <title>Phytophthora lilii NBRC 32176.</title>
        <authorList>
            <person name="Ichikawa N."/>
            <person name="Sato H."/>
            <person name="Tonouchi N."/>
        </authorList>
    </citation>
    <scope>NUCLEOTIDE SEQUENCE</scope>
    <source>
        <strain evidence="1">NBRC 32176</strain>
    </source>
</reference>
<keyword evidence="2" id="KW-1185">Reference proteome</keyword>
<proteinExistence type="predicted"/>
<evidence type="ECO:0000313" key="1">
    <source>
        <dbReference type="EMBL" id="GMF36208.1"/>
    </source>
</evidence>
<dbReference type="EMBL" id="BSXW01001367">
    <property type="protein sequence ID" value="GMF36208.1"/>
    <property type="molecule type" value="Genomic_DNA"/>
</dbReference>
<sequence>MLKLAANRVNGSCNRHQRLLMRIRDPATEHLKRPPSSCYDMIADFPVLTSAQVVANYCLPDGHLPHVVLRLNDLLDDFSADCTIADAYKRTHSLRLVQYVAAREDPDEMNSFYRRWLFNKTTEMAAANGDLETLRWLVESYLPDAFLTKAVAERTSVRARVAV</sequence>
<protein>
    <submittedName>
        <fullName evidence="1">Unnamed protein product</fullName>
    </submittedName>
</protein>
<accession>A0A9W6XCM9</accession>
<evidence type="ECO:0000313" key="2">
    <source>
        <dbReference type="Proteomes" id="UP001165083"/>
    </source>
</evidence>
<gene>
    <name evidence="1" type="ORF">Plil01_001533300</name>
</gene>
<dbReference type="PANTHER" id="PTHR46586">
    <property type="entry name" value="ANKYRIN REPEAT-CONTAINING PROTEIN"/>
    <property type="match status" value="1"/>
</dbReference>